<name>A0A8S1N107_9CILI</name>
<evidence type="ECO:0000313" key="2">
    <source>
        <dbReference type="EMBL" id="CAD8082875.1"/>
    </source>
</evidence>
<reference evidence="2" key="1">
    <citation type="submission" date="2021-01" db="EMBL/GenBank/DDBJ databases">
        <authorList>
            <consortium name="Genoscope - CEA"/>
            <person name="William W."/>
        </authorList>
    </citation>
    <scope>NUCLEOTIDE SEQUENCE</scope>
</reference>
<keyword evidence="1" id="KW-1133">Transmembrane helix</keyword>
<evidence type="ECO:0008006" key="4">
    <source>
        <dbReference type="Google" id="ProtNLM"/>
    </source>
</evidence>
<comment type="caution">
    <text evidence="2">The sequence shown here is derived from an EMBL/GenBank/DDBJ whole genome shotgun (WGS) entry which is preliminary data.</text>
</comment>
<dbReference type="EMBL" id="CAJJDN010000044">
    <property type="protein sequence ID" value="CAD8082875.1"/>
    <property type="molecule type" value="Genomic_DNA"/>
</dbReference>
<dbReference type="GO" id="GO:0005886">
    <property type="term" value="C:plasma membrane"/>
    <property type="evidence" value="ECO:0007669"/>
    <property type="project" value="TreeGrafter"/>
</dbReference>
<accession>A0A8S1N107</accession>
<sequence>MNDKKKKLKITRIVKDLCFDDSPRGSQKKKVTQQIKSCLKYKYKINRFLTFNNLYQRTDYVLVTLQEESGVDQILEKCNLNKWYGVIMDYFGCCHQLLNYFNYDKQKWKFINDQRVYIRRAPEPLDIIWQNFNTSHSEKRCKRLMVFSLNFFVVLIGAFIVYGISYTQNQAQSSNTFYVKYLLSGLCALAILIINQILEMLIKITSKYEKHTTYTKETRSVMVTQTIMQFLKTALVPFGLFIFTDFIQNNLTAIYNLIILQMLEILDP</sequence>
<dbReference type="PANTHER" id="PTHR13018:SF83">
    <property type="entry name" value="RRM DOMAIN-CONTAINING PROTEIN"/>
    <property type="match status" value="1"/>
</dbReference>
<proteinExistence type="predicted"/>
<keyword evidence="1" id="KW-0472">Membrane</keyword>
<organism evidence="2 3">
    <name type="scientific">Paramecium sonneborni</name>
    <dbReference type="NCBI Taxonomy" id="65129"/>
    <lineage>
        <taxon>Eukaryota</taxon>
        <taxon>Sar</taxon>
        <taxon>Alveolata</taxon>
        <taxon>Ciliophora</taxon>
        <taxon>Intramacronucleata</taxon>
        <taxon>Oligohymenophorea</taxon>
        <taxon>Peniculida</taxon>
        <taxon>Parameciidae</taxon>
        <taxon>Paramecium</taxon>
    </lineage>
</organism>
<evidence type="ECO:0000313" key="3">
    <source>
        <dbReference type="Proteomes" id="UP000692954"/>
    </source>
</evidence>
<gene>
    <name evidence="2" type="ORF">PSON_ATCC_30995.1.T0440107</name>
</gene>
<protein>
    <recommendedName>
        <fullName evidence="4">Transmembrane protein</fullName>
    </recommendedName>
</protein>
<feature type="transmembrane region" description="Helical" evidence="1">
    <location>
        <begin position="144"/>
        <end position="165"/>
    </location>
</feature>
<keyword evidence="3" id="KW-1185">Reference proteome</keyword>
<dbReference type="GO" id="GO:0005227">
    <property type="term" value="F:calcium-activated cation channel activity"/>
    <property type="evidence" value="ECO:0007669"/>
    <property type="project" value="InterPro"/>
</dbReference>
<feature type="transmembrane region" description="Helical" evidence="1">
    <location>
        <begin position="177"/>
        <end position="198"/>
    </location>
</feature>
<keyword evidence="1" id="KW-0812">Transmembrane</keyword>
<evidence type="ECO:0000256" key="1">
    <source>
        <dbReference type="SAM" id="Phobius"/>
    </source>
</evidence>
<dbReference type="AlphaFoldDB" id="A0A8S1N107"/>
<dbReference type="OrthoDB" id="304140at2759"/>
<dbReference type="InterPro" id="IPR045122">
    <property type="entry name" value="Csc1-like"/>
</dbReference>
<dbReference type="Proteomes" id="UP000692954">
    <property type="component" value="Unassembled WGS sequence"/>
</dbReference>
<dbReference type="PANTHER" id="PTHR13018">
    <property type="entry name" value="PROBABLE MEMBRANE PROTEIN DUF221-RELATED"/>
    <property type="match status" value="1"/>
</dbReference>